<keyword evidence="2" id="KW-1003">Cell membrane</keyword>
<dbReference type="PANTHER" id="PTHR32089:SF119">
    <property type="entry name" value="METHYL-ACCEPTING CHEMOTAXIS PROTEIN CTPL"/>
    <property type="match status" value="1"/>
</dbReference>
<protein>
    <submittedName>
        <fullName evidence="13">Methyl-accepting chemotaxis protein</fullName>
    </submittedName>
</protein>
<dbReference type="AlphaFoldDB" id="A0A553GWP6"/>
<dbReference type="GO" id="GO:0005886">
    <property type="term" value="C:plasma membrane"/>
    <property type="evidence" value="ECO:0007669"/>
    <property type="project" value="UniProtKB-SubCell"/>
</dbReference>
<dbReference type="CDD" id="cd06225">
    <property type="entry name" value="HAMP"/>
    <property type="match status" value="1"/>
</dbReference>
<dbReference type="Pfam" id="PF12729">
    <property type="entry name" value="4HB_MCP_1"/>
    <property type="match status" value="1"/>
</dbReference>
<dbReference type="SMART" id="SM00304">
    <property type="entry name" value="HAMP"/>
    <property type="match status" value="1"/>
</dbReference>
<comment type="subcellular location">
    <subcellularLocation>
        <location evidence="1">Cell membrane</location>
        <topology evidence="1">Multi-pass membrane protein</topology>
    </subcellularLocation>
</comment>
<dbReference type="InterPro" id="IPR004090">
    <property type="entry name" value="Chemotax_Me-accpt_rcpt"/>
</dbReference>
<comment type="similarity">
    <text evidence="8">Belongs to the methyl-accepting chemotaxis (MCP) protein family.</text>
</comment>
<evidence type="ECO:0000256" key="2">
    <source>
        <dbReference type="ARBA" id="ARBA00022475"/>
    </source>
</evidence>
<keyword evidence="4 10" id="KW-0812">Transmembrane</keyword>
<dbReference type="PANTHER" id="PTHR32089">
    <property type="entry name" value="METHYL-ACCEPTING CHEMOTAXIS PROTEIN MCPB"/>
    <property type="match status" value="1"/>
</dbReference>
<evidence type="ECO:0000256" key="8">
    <source>
        <dbReference type="ARBA" id="ARBA00029447"/>
    </source>
</evidence>
<dbReference type="CDD" id="cd11386">
    <property type="entry name" value="MCP_signal"/>
    <property type="match status" value="1"/>
</dbReference>
<keyword evidence="3" id="KW-0488">Methylation</keyword>
<evidence type="ECO:0000256" key="1">
    <source>
        <dbReference type="ARBA" id="ARBA00004651"/>
    </source>
</evidence>
<accession>A0A553GWP6</accession>
<feature type="domain" description="HAMP" evidence="12">
    <location>
        <begin position="211"/>
        <end position="264"/>
    </location>
</feature>
<dbReference type="InterPro" id="IPR004089">
    <property type="entry name" value="MCPsignal_dom"/>
</dbReference>
<name>A0A553GWP6_9PSED</name>
<dbReference type="Pfam" id="PF00672">
    <property type="entry name" value="HAMP"/>
    <property type="match status" value="1"/>
</dbReference>
<feature type="domain" description="Methyl-accepting transducer" evidence="11">
    <location>
        <begin position="269"/>
        <end position="505"/>
    </location>
</feature>
<evidence type="ECO:0000259" key="12">
    <source>
        <dbReference type="PROSITE" id="PS50885"/>
    </source>
</evidence>
<keyword evidence="7 9" id="KW-0807">Transducer</keyword>
<dbReference type="InterPro" id="IPR003660">
    <property type="entry name" value="HAMP_dom"/>
</dbReference>
<dbReference type="Gene3D" id="1.10.287.950">
    <property type="entry name" value="Methyl-accepting chemotaxis protein"/>
    <property type="match status" value="1"/>
</dbReference>
<dbReference type="EMBL" id="VJOY01000010">
    <property type="protein sequence ID" value="TRX73927.1"/>
    <property type="molecule type" value="Genomic_DNA"/>
</dbReference>
<dbReference type="PRINTS" id="PR00260">
    <property type="entry name" value="CHEMTRNSDUCR"/>
</dbReference>
<dbReference type="GO" id="GO:0004888">
    <property type="term" value="F:transmembrane signaling receptor activity"/>
    <property type="evidence" value="ECO:0007669"/>
    <property type="project" value="InterPro"/>
</dbReference>
<organism evidence="13 14">
    <name type="scientific">Pseudomonas mangiferae</name>
    <dbReference type="NCBI Taxonomy" id="2593654"/>
    <lineage>
        <taxon>Bacteria</taxon>
        <taxon>Pseudomonadati</taxon>
        <taxon>Pseudomonadota</taxon>
        <taxon>Gammaproteobacteria</taxon>
        <taxon>Pseudomonadales</taxon>
        <taxon>Pseudomonadaceae</taxon>
        <taxon>Pseudomonas</taxon>
    </lineage>
</organism>
<dbReference type="GO" id="GO:0006935">
    <property type="term" value="P:chemotaxis"/>
    <property type="evidence" value="ECO:0007669"/>
    <property type="project" value="InterPro"/>
</dbReference>
<dbReference type="SUPFAM" id="SSF58104">
    <property type="entry name" value="Methyl-accepting chemotaxis protein (MCP) signaling domain"/>
    <property type="match status" value="1"/>
</dbReference>
<dbReference type="Gene3D" id="6.10.340.10">
    <property type="match status" value="1"/>
</dbReference>
<dbReference type="GO" id="GO:0007165">
    <property type="term" value="P:signal transduction"/>
    <property type="evidence" value="ECO:0007669"/>
    <property type="project" value="UniProtKB-KW"/>
</dbReference>
<evidence type="ECO:0000256" key="10">
    <source>
        <dbReference type="SAM" id="Phobius"/>
    </source>
</evidence>
<dbReference type="FunFam" id="1.10.287.950:FF:000001">
    <property type="entry name" value="Methyl-accepting chemotaxis sensory transducer"/>
    <property type="match status" value="1"/>
</dbReference>
<keyword evidence="14" id="KW-1185">Reference proteome</keyword>
<evidence type="ECO:0000256" key="6">
    <source>
        <dbReference type="ARBA" id="ARBA00023136"/>
    </source>
</evidence>
<dbReference type="SMART" id="SM00283">
    <property type="entry name" value="MA"/>
    <property type="match status" value="1"/>
</dbReference>
<evidence type="ECO:0000256" key="3">
    <source>
        <dbReference type="ARBA" id="ARBA00022481"/>
    </source>
</evidence>
<dbReference type="PROSITE" id="PS50111">
    <property type="entry name" value="CHEMOTAXIS_TRANSDUC_2"/>
    <property type="match status" value="1"/>
</dbReference>
<evidence type="ECO:0000256" key="4">
    <source>
        <dbReference type="ARBA" id="ARBA00022692"/>
    </source>
</evidence>
<evidence type="ECO:0000313" key="13">
    <source>
        <dbReference type="EMBL" id="TRX73927.1"/>
    </source>
</evidence>
<dbReference type="PROSITE" id="PS50885">
    <property type="entry name" value="HAMP"/>
    <property type="match status" value="1"/>
</dbReference>
<keyword evidence="5 10" id="KW-1133">Transmembrane helix</keyword>
<dbReference type="Pfam" id="PF00015">
    <property type="entry name" value="MCPsignal"/>
    <property type="match status" value="1"/>
</dbReference>
<reference evidence="13 14" key="1">
    <citation type="submission" date="2019-07" db="EMBL/GenBank/DDBJ databases">
        <title>Pseudomonas mangiferae sp. nov., isolated from bark of mango tree in Thailand.</title>
        <authorList>
            <person name="Srisuk N."/>
            <person name="Anurat P."/>
        </authorList>
    </citation>
    <scope>NUCLEOTIDE SEQUENCE [LARGE SCALE GENOMIC DNA]</scope>
    <source>
        <strain evidence="13 14">DMKU_BBB3-04</strain>
    </source>
</reference>
<evidence type="ECO:0000256" key="9">
    <source>
        <dbReference type="PROSITE-ProRule" id="PRU00284"/>
    </source>
</evidence>
<gene>
    <name evidence="13" type="ORF">FM069_14365</name>
</gene>
<evidence type="ECO:0000259" key="11">
    <source>
        <dbReference type="PROSITE" id="PS50111"/>
    </source>
</evidence>
<dbReference type="Proteomes" id="UP000315235">
    <property type="component" value="Unassembled WGS sequence"/>
</dbReference>
<evidence type="ECO:0000313" key="14">
    <source>
        <dbReference type="Proteomes" id="UP000315235"/>
    </source>
</evidence>
<sequence length="542" mass="58886">MNKLKVTHRLMVLVVLPLLAILALLGLALHGFSRIDAGVGQLYDDRVVPLQQLKQISDYYAVNIIDTVNKADHGLLGKQEALTNLNTAQREIDALWRSYQATHLTAEEQHLSAEAAQRFQAANQDIQRAIAFLQGAPEPLQGTLAAFNGPLYRTIDPITASIGSLIQVQLNEAKATRDRAEEVYHRVREAMLAVVGLILLVTVIGGWLVARSVTQPLAALLAALRQAERDADLTARLDSRGRDEISSVAQAYNSMLQRFREAISALQQVTEQVRGQSEELSQVTLKARQDMDRQQSETDQVATATTEMAETIQEVARNAAGAAQAAMNAEREANSGSQIVSRTLGAVTQLSSELQDTSLQVTDVANASDTIGGVLDVIRGIAEQTNLLALNAAIEAARAGEQGRGFAVVADEVRSLAQRTQQSTAEIQQMIERLQRGARDAAGAMDQGQQRARQTLEDAGEADTALRSIGEAVDTIMNMNTQIASATEEQTSVAHEINRNLVNIRDVAQSTQEAVNHIDQSSQALAQIVSRLRELTNRFRVS</sequence>
<proteinExistence type="inferred from homology"/>
<keyword evidence="6 10" id="KW-0472">Membrane</keyword>
<feature type="transmembrane region" description="Helical" evidence="10">
    <location>
        <begin position="190"/>
        <end position="210"/>
    </location>
</feature>
<evidence type="ECO:0000256" key="5">
    <source>
        <dbReference type="ARBA" id="ARBA00022989"/>
    </source>
</evidence>
<evidence type="ECO:0000256" key="7">
    <source>
        <dbReference type="ARBA" id="ARBA00023224"/>
    </source>
</evidence>
<dbReference type="OrthoDB" id="2489132at2"/>
<dbReference type="InterPro" id="IPR024478">
    <property type="entry name" value="HlyB_4HB_MCP"/>
</dbReference>
<comment type="caution">
    <text evidence="13">The sequence shown here is derived from an EMBL/GenBank/DDBJ whole genome shotgun (WGS) entry which is preliminary data.</text>
</comment>